<evidence type="ECO:0000313" key="5">
    <source>
        <dbReference type="Proteomes" id="UP001157161"/>
    </source>
</evidence>
<dbReference type="Proteomes" id="UP001157161">
    <property type="component" value="Unassembled WGS sequence"/>
</dbReference>
<dbReference type="PANTHER" id="PTHR43072">
    <property type="entry name" value="N-ACETYLTRANSFERASE"/>
    <property type="match status" value="1"/>
</dbReference>
<dbReference type="GO" id="GO:0016747">
    <property type="term" value="F:acyltransferase activity, transferring groups other than amino-acyl groups"/>
    <property type="evidence" value="ECO:0007669"/>
    <property type="project" value="InterPro"/>
</dbReference>
<dbReference type="SUPFAM" id="SSF55729">
    <property type="entry name" value="Acyl-CoA N-acyltransferases (Nat)"/>
    <property type="match status" value="1"/>
</dbReference>
<sequence>MTVLVRPLVAADLADVARIYAHYVTDSTATFETVPMTEEDWALKAADIDRRGWPFLVAQDEDGTVIGFAYVTFWRARPAYDLTVEETIYLDAAATGRGVGTALMTQVLDEARRRGARQAIAVVSDHGAEGSLALHRKVGFQEVGHLRAIGEKLGQRLGTHLLQISLED</sequence>
<dbReference type="Pfam" id="PF00583">
    <property type="entry name" value="Acetyltransf_1"/>
    <property type="match status" value="1"/>
</dbReference>
<accession>A0AA38CUB4</accession>
<dbReference type="InterPro" id="IPR016181">
    <property type="entry name" value="Acyl_CoA_acyltransferase"/>
</dbReference>
<dbReference type="EMBL" id="BSUM01000001">
    <property type="protein sequence ID" value="GMA32649.1"/>
    <property type="molecule type" value="Genomic_DNA"/>
</dbReference>
<comment type="caution">
    <text evidence="4">The sequence shown here is derived from an EMBL/GenBank/DDBJ whole genome shotgun (WGS) entry which is preliminary data.</text>
</comment>
<reference evidence="4" key="2">
    <citation type="submission" date="2023-02" db="EMBL/GenBank/DDBJ databases">
        <authorList>
            <person name="Sun Q."/>
            <person name="Mori K."/>
        </authorList>
    </citation>
    <scope>NUCLEOTIDE SEQUENCE</scope>
    <source>
        <strain evidence="4">NBRC 112290</strain>
    </source>
</reference>
<dbReference type="PROSITE" id="PS51186">
    <property type="entry name" value="GNAT"/>
    <property type="match status" value="1"/>
</dbReference>
<dbReference type="RefSeq" id="WP_284251329.1">
    <property type="nucleotide sequence ID" value="NZ_BSUM01000001.1"/>
</dbReference>
<feature type="domain" description="N-acetyltransferase" evidence="3">
    <location>
        <begin position="3"/>
        <end position="167"/>
    </location>
</feature>
<proteinExistence type="predicted"/>
<evidence type="ECO:0000259" key="3">
    <source>
        <dbReference type="PROSITE" id="PS51186"/>
    </source>
</evidence>
<evidence type="ECO:0000256" key="1">
    <source>
        <dbReference type="ARBA" id="ARBA00022679"/>
    </source>
</evidence>
<dbReference type="InterPro" id="IPR000182">
    <property type="entry name" value="GNAT_dom"/>
</dbReference>
<organism evidence="4 5">
    <name type="scientific">Litorihabitans aurantiacus</name>
    <dbReference type="NCBI Taxonomy" id="1930061"/>
    <lineage>
        <taxon>Bacteria</taxon>
        <taxon>Bacillati</taxon>
        <taxon>Actinomycetota</taxon>
        <taxon>Actinomycetes</taxon>
        <taxon>Micrococcales</taxon>
        <taxon>Beutenbergiaceae</taxon>
        <taxon>Litorihabitans</taxon>
    </lineage>
</organism>
<reference evidence="4" key="1">
    <citation type="journal article" date="2014" name="Int. J. Syst. Evol. Microbiol.">
        <title>Complete genome sequence of Corynebacterium casei LMG S-19264T (=DSM 44701T), isolated from a smear-ripened cheese.</title>
        <authorList>
            <consortium name="US DOE Joint Genome Institute (JGI-PGF)"/>
            <person name="Walter F."/>
            <person name="Albersmeier A."/>
            <person name="Kalinowski J."/>
            <person name="Ruckert C."/>
        </authorList>
    </citation>
    <scope>NUCLEOTIDE SEQUENCE</scope>
    <source>
        <strain evidence="4">NBRC 112290</strain>
    </source>
</reference>
<name>A0AA38CUB4_9MICO</name>
<evidence type="ECO:0000256" key="2">
    <source>
        <dbReference type="ARBA" id="ARBA00023315"/>
    </source>
</evidence>
<keyword evidence="5" id="KW-1185">Reference proteome</keyword>
<dbReference type="AlphaFoldDB" id="A0AA38CUB4"/>
<dbReference type="Gene3D" id="3.40.630.30">
    <property type="match status" value="1"/>
</dbReference>
<keyword evidence="2" id="KW-0012">Acyltransferase</keyword>
<dbReference type="CDD" id="cd04301">
    <property type="entry name" value="NAT_SF"/>
    <property type="match status" value="1"/>
</dbReference>
<dbReference type="PANTHER" id="PTHR43072:SF23">
    <property type="entry name" value="UPF0039 PROTEIN C11D3.02C"/>
    <property type="match status" value="1"/>
</dbReference>
<gene>
    <name evidence="4" type="primary">yncA</name>
    <name evidence="4" type="ORF">GCM10025875_26410</name>
</gene>
<keyword evidence="1" id="KW-0808">Transferase</keyword>
<protein>
    <submittedName>
        <fullName evidence="4">N-acetyltransferase</fullName>
    </submittedName>
</protein>
<evidence type="ECO:0000313" key="4">
    <source>
        <dbReference type="EMBL" id="GMA32649.1"/>
    </source>
</evidence>